<dbReference type="PANTHER" id="PTHR12974:SF36">
    <property type="entry name" value="POLYNUCLEOTIDE ADENYLYLTRANSFERASE"/>
    <property type="match status" value="1"/>
</dbReference>
<organism evidence="6 7">
    <name type="scientific">Allacma fusca</name>
    <dbReference type="NCBI Taxonomy" id="39272"/>
    <lineage>
        <taxon>Eukaryota</taxon>
        <taxon>Metazoa</taxon>
        <taxon>Ecdysozoa</taxon>
        <taxon>Arthropoda</taxon>
        <taxon>Hexapoda</taxon>
        <taxon>Collembola</taxon>
        <taxon>Symphypleona</taxon>
        <taxon>Sminthuridae</taxon>
        <taxon>Allacma</taxon>
    </lineage>
</organism>
<proteinExistence type="inferred from homology"/>
<dbReference type="PANTHER" id="PTHR12974">
    <property type="entry name" value="PRION-LIKE- Q/N-RICH -DOMAIN-BEARING PROTEIN PROTEIN 44"/>
    <property type="match status" value="1"/>
</dbReference>
<dbReference type="Pfam" id="PF07984">
    <property type="entry name" value="NTP_transf_7"/>
    <property type="match status" value="2"/>
</dbReference>
<evidence type="ECO:0000256" key="5">
    <source>
        <dbReference type="SAM" id="Phobius"/>
    </source>
</evidence>
<feature type="transmembrane region" description="Helical" evidence="5">
    <location>
        <begin position="9"/>
        <end position="27"/>
    </location>
</feature>
<evidence type="ECO:0000256" key="1">
    <source>
        <dbReference type="ARBA" id="ARBA00007631"/>
    </source>
</evidence>
<dbReference type="EMBL" id="CAJVCH010561929">
    <property type="protein sequence ID" value="CAG7831774.1"/>
    <property type="molecule type" value="Genomic_DNA"/>
</dbReference>
<keyword evidence="3" id="KW-0808">Transferase</keyword>
<comment type="catalytic activity">
    <reaction evidence="4">
        <text>RNA(n) + ATP = RNA(n)-3'-adenine ribonucleotide + diphosphate</text>
        <dbReference type="Rhea" id="RHEA:11332"/>
        <dbReference type="Rhea" id="RHEA-COMP:14527"/>
        <dbReference type="Rhea" id="RHEA-COMP:17347"/>
        <dbReference type="ChEBI" id="CHEBI:30616"/>
        <dbReference type="ChEBI" id="CHEBI:33019"/>
        <dbReference type="ChEBI" id="CHEBI:140395"/>
        <dbReference type="ChEBI" id="CHEBI:173115"/>
        <dbReference type="EC" id="2.7.7.19"/>
    </reaction>
    <physiologicalReaction direction="left-to-right" evidence="4">
        <dbReference type="Rhea" id="RHEA:11333"/>
    </physiologicalReaction>
</comment>
<feature type="non-terminal residue" evidence="6">
    <location>
        <position position="1"/>
    </location>
</feature>
<sequence>LILERWQRYLLHFGLIFLYVNGLPYVASNTGFFTKISPQKGFSRLKMGVDDFDALSVTDSGVFSDNDGCSSGRSSPVSCKEGLGGERERFAILTYEQVKRIDSVLNEMVALEGRGNFPALELKLKDLLTAVKERLLKEGLKIRDIRLNGGAASYALIPEQLDYCYVCGYGYGSSSGNEDAGLMCSCNVVANVAAAAEHCSASGIMTVNNMLGGGARSNCSYNDIDLIFGMELSTAKHFDRVKTAVLDALLDLLPPQVSRKRMSACALKEAYVSKMVKVCEGDRWSLIALGNGQPTQGPANGNKGRGCSVELKFVDTMRRQYEFSVDSFQIVLDSLMLFYKCATVPMSGRFYPTIVGESVYGDFNEALFHLHHGLIATRHPEEIRGGGLLKYCNLLVRGYRPADIHSIQPLQRYMCSRFFIDFPEVEQQEVKLRTYLANHMSGVSIRLRYAFLITLYNVVDSSTVCLMGHERRLTLQLIQRLACHLFTNELPEAGRSCLESPLKL</sequence>
<name>A0A8J2LF35_9HEXA</name>
<dbReference type="GO" id="GO:1990817">
    <property type="term" value="F:poly(A) RNA polymerase activity"/>
    <property type="evidence" value="ECO:0007669"/>
    <property type="project" value="UniProtKB-EC"/>
</dbReference>
<keyword evidence="5" id="KW-0812">Transmembrane</keyword>
<reference evidence="6" key="1">
    <citation type="submission" date="2021-06" db="EMBL/GenBank/DDBJ databases">
        <authorList>
            <person name="Hodson N. C."/>
            <person name="Mongue J. A."/>
            <person name="Jaron S. K."/>
        </authorList>
    </citation>
    <scope>NUCLEOTIDE SEQUENCE</scope>
</reference>
<feature type="non-terminal residue" evidence="6">
    <location>
        <position position="504"/>
    </location>
</feature>
<gene>
    <name evidence="6" type="ORF">AFUS01_LOCUS41499</name>
</gene>
<evidence type="ECO:0000256" key="4">
    <source>
        <dbReference type="ARBA" id="ARBA00047933"/>
    </source>
</evidence>
<accession>A0A8J2LF35</accession>
<dbReference type="AlphaFoldDB" id="A0A8J2LF35"/>
<dbReference type="Proteomes" id="UP000708208">
    <property type="component" value="Unassembled WGS sequence"/>
</dbReference>
<evidence type="ECO:0000256" key="3">
    <source>
        <dbReference type="ARBA" id="ARBA00022679"/>
    </source>
</evidence>
<dbReference type="GO" id="GO:0048255">
    <property type="term" value="P:mRNA stabilization"/>
    <property type="evidence" value="ECO:0007669"/>
    <property type="project" value="TreeGrafter"/>
</dbReference>
<keyword evidence="5" id="KW-1133">Transmembrane helix</keyword>
<comment type="caution">
    <text evidence="6">The sequence shown here is derived from an EMBL/GenBank/DDBJ whole genome shotgun (WGS) entry which is preliminary data.</text>
</comment>
<protein>
    <recommendedName>
        <fullName evidence="2">polynucleotide adenylyltransferase</fullName>
        <ecNumber evidence="2">2.7.7.19</ecNumber>
    </recommendedName>
</protein>
<dbReference type="OrthoDB" id="10065073at2759"/>
<keyword evidence="7" id="KW-1185">Reference proteome</keyword>
<evidence type="ECO:0000313" key="6">
    <source>
        <dbReference type="EMBL" id="CAG7831774.1"/>
    </source>
</evidence>
<dbReference type="GO" id="GO:0003723">
    <property type="term" value="F:RNA binding"/>
    <property type="evidence" value="ECO:0007669"/>
    <property type="project" value="TreeGrafter"/>
</dbReference>
<keyword evidence="5" id="KW-0472">Membrane</keyword>
<evidence type="ECO:0000313" key="7">
    <source>
        <dbReference type="Proteomes" id="UP000708208"/>
    </source>
</evidence>
<dbReference type="SMART" id="SM01153">
    <property type="entry name" value="DUF1693"/>
    <property type="match status" value="1"/>
</dbReference>
<dbReference type="InterPro" id="IPR012937">
    <property type="entry name" value="TET5"/>
</dbReference>
<evidence type="ECO:0000256" key="2">
    <source>
        <dbReference type="ARBA" id="ARBA00012388"/>
    </source>
</evidence>
<comment type="similarity">
    <text evidence="1">Belongs to the TENT family.</text>
</comment>
<dbReference type="EC" id="2.7.7.19" evidence="2"/>